<proteinExistence type="predicted"/>
<sequence>MSFEETRKLPLENGMSRSVKTCKSFTNPRQNSTFVKTPGLVSGIIISSKRTRGKQNGCLRSTRF</sequence>
<evidence type="ECO:0000313" key="2">
    <source>
        <dbReference type="Proteomes" id="UP000504733"/>
    </source>
</evidence>
<evidence type="ECO:0000313" key="1">
    <source>
        <dbReference type="EMBL" id="QJT70566.1"/>
    </source>
</evidence>
<reference evidence="1 2" key="1">
    <citation type="submission" date="2020-04" db="EMBL/GenBank/DDBJ databases">
        <authorList>
            <person name="Kumar P."/>
            <person name="Meghvansi M.K."/>
            <person name="Kamboj D.V."/>
        </authorList>
    </citation>
    <scope>NUCLEOTIDE SEQUENCE [LARGE SCALE GENOMIC DNA]</scope>
</reference>
<accession>A0A6M5CCP2</accession>
<protein>
    <submittedName>
        <fullName evidence="1">Uncharacterized protein</fullName>
    </submittedName>
</protein>
<gene>
    <name evidence="1" type="ORF">SD1_37</name>
</gene>
<keyword evidence="2" id="KW-1185">Reference proteome</keyword>
<dbReference type="Proteomes" id="UP000504733">
    <property type="component" value="Segment"/>
</dbReference>
<name>A0A6M5CCP2_9CAUD</name>
<dbReference type="EMBL" id="MT360681">
    <property type="protein sequence ID" value="QJT70566.1"/>
    <property type="molecule type" value="Genomic_DNA"/>
</dbReference>
<organism evidence="1 2">
    <name type="scientific">Shigella phage 2019SD1</name>
    <dbReference type="NCBI Taxonomy" id="2848074"/>
    <lineage>
        <taxon>Viruses</taxon>
        <taxon>Duplodnaviria</taxon>
        <taxon>Heunggongvirae</taxon>
        <taxon>Uroviricota</taxon>
        <taxon>Caudoviricetes</taxon>
        <taxon>Drexlerviridae</taxon>
        <taxon>Tempevirinae</taxon>
        <taxon>Hanrivervirus</taxon>
        <taxon>Hanrivervirus hv2019SD1</taxon>
    </lineage>
</organism>